<evidence type="ECO:0000313" key="3">
    <source>
        <dbReference type="Proteomes" id="UP000236754"/>
    </source>
</evidence>
<accession>A0A1H6EEI2</accession>
<reference evidence="2 3" key="1">
    <citation type="submission" date="2016-10" db="EMBL/GenBank/DDBJ databases">
        <authorList>
            <person name="de Groot N.N."/>
        </authorList>
    </citation>
    <scope>NUCLEOTIDE SEQUENCE [LARGE SCALE GENOMIC DNA]</scope>
    <source>
        <strain evidence="2 3">CGMCC 4.2023</strain>
    </source>
</reference>
<evidence type="ECO:0000256" key="1">
    <source>
        <dbReference type="SAM" id="MobiDB-lite"/>
    </source>
</evidence>
<dbReference type="Proteomes" id="UP000236754">
    <property type="component" value="Unassembled WGS sequence"/>
</dbReference>
<sequence>MVFGALYGLALAVEGDSVREKVVRAANAAGWAVERADPAERTADPHSLAVRANRWGDDYSPVRGESDIQMIAEMDPLAQEHIDGERMGATLYRLRLLGEFFASASGPAPEGGSDQDDEPRKEAA</sequence>
<protein>
    <submittedName>
        <fullName evidence="2">Uncharacterized protein</fullName>
    </submittedName>
</protein>
<evidence type="ECO:0000313" key="2">
    <source>
        <dbReference type="EMBL" id="SEG95205.1"/>
    </source>
</evidence>
<dbReference type="EMBL" id="FNVU01000032">
    <property type="protein sequence ID" value="SEG95205.1"/>
    <property type="molecule type" value="Genomic_DNA"/>
</dbReference>
<organism evidence="2 3">
    <name type="scientific">Actinacidiphila yanglinensis</name>
    <dbReference type="NCBI Taxonomy" id="310779"/>
    <lineage>
        <taxon>Bacteria</taxon>
        <taxon>Bacillati</taxon>
        <taxon>Actinomycetota</taxon>
        <taxon>Actinomycetes</taxon>
        <taxon>Kitasatosporales</taxon>
        <taxon>Streptomycetaceae</taxon>
        <taxon>Actinacidiphila</taxon>
    </lineage>
</organism>
<name>A0A1H6EEI2_9ACTN</name>
<proteinExistence type="predicted"/>
<dbReference type="AlphaFoldDB" id="A0A1H6EEI2"/>
<feature type="region of interest" description="Disordered" evidence="1">
    <location>
        <begin position="103"/>
        <end position="124"/>
    </location>
</feature>
<keyword evidence="3" id="KW-1185">Reference proteome</keyword>
<dbReference type="OrthoDB" id="4205181at2"/>
<gene>
    <name evidence="2" type="ORF">SAMN05216223_13262</name>
</gene>